<feature type="compositionally biased region" description="Polar residues" evidence="1">
    <location>
        <begin position="1"/>
        <end position="35"/>
    </location>
</feature>
<dbReference type="Proteomes" id="UP000828390">
    <property type="component" value="Unassembled WGS sequence"/>
</dbReference>
<reference evidence="2" key="1">
    <citation type="journal article" date="2019" name="bioRxiv">
        <title>The Genome of the Zebra Mussel, Dreissena polymorpha: A Resource for Invasive Species Research.</title>
        <authorList>
            <person name="McCartney M.A."/>
            <person name="Auch B."/>
            <person name="Kono T."/>
            <person name="Mallez S."/>
            <person name="Zhang Y."/>
            <person name="Obille A."/>
            <person name="Becker A."/>
            <person name="Abrahante J.E."/>
            <person name="Garbe J."/>
            <person name="Badalamenti J.P."/>
            <person name="Herman A."/>
            <person name="Mangelson H."/>
            <person name="Liachko I."/>
            <person name="Sullivan S."/>
            <person name="Sone E.D."/>
            <person name="Koren S."/>
            <person name="Silverstein K.A.T."/>
            <person name="Beckman K.B."/>
            <person name="Gohl D.M."/>
        </authorList>
    </citation>
    <scope>NUCLEOTIDE SEQUENCE</scope>
    <source>
        <strain evidence="2">Duluth1</strain>
        <tissue evidence="2">Whole animal</tissue>
    </source>
</reference>
<protein>
    <submittedName>
        <fullName evidence="2">Uncharacterized protein</fullName>
    </submittedName>
</protein>
<comment type="caution">
    <text evidence="2">The sequence shown here is derived from an EMBL/GenBank/DDBJ whole genome shotgun (WGS) entry which is preliminary data.</text>
</comment>
<feature type="region of interest" description="Disordered" evidence="1">
    <location>
        <begin position="1"/>
        <end position="61"/>
    </location>
</feature>
<evidence type="ECO:0000313" key="2">
    <source>
        <dbReference type="EMBL" id="KAH3801685.1"/>
    </source>
</evidence>
<dbReference type="EMBL" id="JAIWYP010000007">
    <property type="protein sequence ID" value="KAH3801685.1"/>
    <property type="molecule type" value="Genomic_DNA"/>
</dbReference>
<evidence type="ECO:0000313" key="3">
    <source>
        <dbReference type="Proteomes" id="UP000828390"/>
    </source>
</evidence>
<dbReference type="AlphaFoldDB" id="A0A9D4FMT6"/>
<keyword evidence="3" id="KW-1185">Reference proteome</keyword>
<gene>
    <name evidence="2" type="ORF">DPMN_155344</name>
</gene>
<sequence>MGHTPGSSATQVRHTPGSSTTQMGHTPGSSTTQMGHTPGSIKPIISESSTDILRPCTGNDT</sequence>
<accession>A0A9D4FMT6</accession>
<evidence type="ECO:0000256" key="1">
    <source>
        <dbReference type="SAM" id="MobiDB-lite"/>
    </source>
</evidence>
<proteinExistence type="predicted"/>
<reference evidence="2" key="2">
    <citation type="submission" date="2020-11" db="EMBL/GenBank/DDBJ databases">
        <authorList>
            <person name="McCartney M.A."/>
            <person name="Auch B."/>
            <person name="Kono T."/>
            <person name="Mallez S."/>
            <person name="Becker A."/>
            <person name="Gohl D.M."/>
            <person name="Silverstein K.A.T."/>
            <person name="Koren S."/>
            <person name="Bechman K.B."/>
            <person name="Herman A."/>
            <person name="Abrahante J.E."/>
            <person name="Garbe J."/>
        </authorList>
    </citation>
    <scope>NUCLEOTIDE SEQUENCE</scope>
    <source>
        <strain evidence="2">Duluth1</strain>
        <tissue evidence="2">Whole animal</tissue>
    </source>
</reference>
<name>A0A9D4FMT6_DREPO</name>
<organism evidence="2 3">
    <name type="scientific">Dreissena polymorpha</name>
    <name type="common">Zebra mussel</name>
    <name type="synonym">Mytilus polymorpha</name>
    <dbReference type="NCBI Taxonomy" id="45954"/>
    <lineage>
        <taxon>Eukaryota</taxon>
        <taxon>Metazoa</taxon>
        <taxon>Spiralia</taxon>
        <taxon>Lophotrochozoa</taxon>
        <taxon>Mollusca</taxon>
        <taxon>Bivalvia</taxon>
        <taxon>Autobranchia</taxon>
        <taxon>Heteroconchia</taxon>
        <taxon>Euheterodonta</taxon>
        <taxon>Imparidentia</taxon>
        <taxon>Neoheterodontei</taxon>
        <taxon>Myida</taxon>
        <taxon>Dreissenoidea</taxon>
        <taxon>Dreissenidae</taxon>
        <taxon>Dreissena</taxon>
    </lineage>
</organism>